<dbReference type="Proteomes" id="UP001501570">
    <property type="component" value="Unassembled WGS sequence"/>
</dbReference>
<protein>
    <submittedName>
        <fullName evidence="8">Sigma-70 family RNA polymerase sigma factor</fullName>
    </submittedName>
</protein>
<dbReference type="InterPro" id="IPR013324">
    <property type="entry name" value="RNA_pol_sigma_r3/r4-like"/>
</dbReference>
<evidence type="ECO:0000313" key="9">
    <source>
        <dbReference type="Proteomes" id="UP001501570"/>
    </source>
</evidence>
<dbReference type="InterPro" id="IPR014284">
    <property type="entry name" value="RNA_pol_sigma-70_dom"/>
</dbReference>
<accession>A0ABP9SN70</accession>
<evidence type="ECO:0000256" key="2">
    <source>
        <dbReference type="ARBA" id="ARBA00023015"/>
    </source>
</evidence>
<feature type="region of interest" description="Disordered" evidence="6">
    <location>
        <begin position="112"/>
        <end position="133"/>
    </location>
</feature>
<dbReference type="InterPro" id="IPR013325">
    <property type="entry name" value="RNA_pol_sigma_r2"/>
</dbReference>
<dbReference type="InterPro" id="IPR036388">
    <property type="entry name" value="WH-like_DNA-bd_sf"/>
</dbReference>
<evidence type="ECO:0000256" key="5">
    <source>
        <dbReference type="ARBA" id="ARBA00023163"/>
    </source>
</evidence>
<evidence type="ECO:0000313" key="8">
    <source>
        <dbReference type="EMBL" id="GAA5199502.1"/>
    </source>
</evidence>
<dbReference type="InterPro" id="IPR039425">
    <property type="entry name" value="RNA_pol_sigma-70-like"/>
</dbReference>
<dbReference type="NCBIfam" id="TIGR02937">
    <property type="entry name" value="sigma70-ECF"/>
    <property type="match status" value="1"/>
</dbReference>
<feature type="domain" description="RNA polymerase sigma-70 region 2" evidence="7">
    <location>
        <begin position="47"/>
        <end position="113"/>
    </location>
</feature>
<sequence length="203" mass="22503">MVMVWQVASQPGAAEHPDTVVTMSSFDPTIALIAASDGDQRAWDGIVATYANLVWAVARSFRLAEADAADVFQSTWFRLVERLNTIRDGDRLGAWLATTARREAINVLRRAGRETPTDDFGPELADPRSESPEDVLVRDERDQLIWQSFGRLPERCQRLLRVLLADPPLSYEDAAVVLDMPIGSIGPTRARCLKNLGNQLSLS</sequence>
<gene>
    <name evidence="8" type="ORF">GCM10023322_75280</name>
</gene>
<dbReference type="Gene3D" id="1.10.10.10">
    <property type="entry name" value="Winged helix-like DNA-binding domain superfamily/Winged helix DNA-binding domain"/>
    <property type="match status" value="1"/>
</dbReference>
<evidence type="ECO:0000256" key="6">
    <source>
        <dbReference type="SAM" id="MobiDB-lite"/>
    </source>
</evidence>
<keyword evidence="5" id="KW-0804">Transcription</keyword>
<name>A0ABP9SN70_9ACTN</name>
<dbReference type="InterPro" id="IPR007627">
    <property type="entry name" value="RNA_pol_sigma70_r2"/>
</dbReference>
<dbReference type="Pfam" id="PF04542">
    <property type="entry name" value="Sigma70_r2"/>
    <property type="match status" value="1"/>
</dbReference>
<proteinExistence type="inferred from homology"/>
<dbReference type="PANTHER" id="PTHR43133:SF8">
    <property type="entry name" value="RNA POLYMERASE SIGMA FACTOR HI_1459-RELATED"/>
    <property type="match status" value="1"/>
</dbReference>
<evidence type="ECO:0000256" key="1">
    <source>
        <dbReference type="ARBA" id="ARBA00010641"/>
    </source>
</evidence>
<dbReference type="Gene3D" id="1.10.1740.10">
    <property type="match status" value="1"/>
</dbReference>
<organism evidence="8 9">
    <name type="scientific">Rugosimonospora acidiphila</name>
    <dbReference type="NCBI Taxonomy" id="556531"/>
    <lineage>
        <taxon>Bacteria</taxon>
        <taxon>Bacillati</taxon>
        <taxon>Actinomycetota</taxon>
        <taxon>Actinomycetes</taxon>
        <taxon>Micromonosporales</taxon>
        <taxon>Micromonosporaceae</taxon>
        <taxon>Rugosimonospora</taxon>
    </lineage>
</organism>
<dbReference type="PANTHER" id="PTHR43133">
    <property type="entry name" value="RNA POLYMERASE ECF-TYPE SIGMA FACTO"/>
    <property type="match status" value="1"/>
</dbReference>
<evidence type="ECO:0000256" key="4">
    <source>
        <dbReference type="ARBA" id="ARBA00023125"/>
    </source>
</evidence>
<reference evidence="9" key="1">
    <citation type="journal article" date="2019" name="Int. J. Syst. Evol. Microbiol.">
        <title>The Global Catalogue of Microorganisms (GCM) 10K type strain sequencing project: providing services to taxonomists for standard genome sequencing and annotation.</title>
        <authorList>
            <consortium name="The Broad Institute Genomics Platform"/>
            <consortium name="The Broad Institute Genome Sequencing Center for Infectious Disease"/>
            <person name="Wu L."/>
            <person name="Ma J."/>
        </authorList>
    </citation>
    <scope>NUCLEOTIDE SEQUENCE [LARGE SCALE GENOMIC DNA]</scope>
    <source>
        <strain evidence="9">JCM 18304</strain>
    </source>
</reference>
<dbReference type="EMBL" id="BAABJQ010000037">
    <property type="protein sequence ID" value="GAA5199502.1"/>
    <property type="molecule type" value="Genomic_DNA"/>
</dbReference>
<evidence type="ECO:0000259" key="7">
    <source>
        <dbReference type="Pfam" id="PF04542"/>
    </source>
</evidence>
<keyword evidence="9" id="KW-1185">Reference proteome</keyword>
<comment type="similarity">
    <text evidence="1">Belongs to the sigma-70 factor family. ECF subfamily.</text>
</comment>
<evidence type="ECO:0000256" key="3">
    <source>
        <dbReference type="ARBA" id="ARBA00023082"/>
    </source>
</evidence>
<keyword evidence="3" id="KW-0731">Sigma factor</keyword>
<keyword evidence="2" id="KW-0805">Transcription regulation</keyword>
<comment type="caution">
    <text evidence="8">The sequence shown here is derived from an EMBL/GenBank/DDBJ whole genome shotgun (WGS) entry which is preliminary data.</text>
</comment>
<dbReference type="SUPFAM" id="SSF88946">
    <property type="entry name" value="Sigma2 domain of RNA polymerase sigma factors"/>
    <property type="match status" value="1"/>
</dbReference>
<dbReference type="SUPFAM" id="SSF88659">
    <property type="entry name" value="Sigma3 and sigma4 domains of RNA polymerase sigma factors"/>
    <property type="match status" value="1"/>
</dbReference>
<keyword evidence="4" id="KW-0238">DNA-binding</keyword>